<accession>A0A4Y7PM24</accession>
<sequence length="483" mass="56570">MVFVPEVFIAAGEKIQARLVGMFRWAEVTKRKSDIMRQYNREFENVLWRDLRAEDYTSKDPLDLDLGTIDPRIIKDLRTTVAHVLWLARLTRIKHFEVPVETIGWIAYHVEIREALRNRPESVRGVFVRQREDVFQPHYAGIPVWLVCGIDQLPEFAVSAKEVVVKKLDDYLEKKRWKEGFYTGDIAVWCELKFCRTKEERAHQPQGSSSPSAMSKFMHDKALTAENYERKTRHAEYPLTIVPWWSLIMDELTKKWVDMTTPPVGRSQRILPPPIIISKKASGQACLAWLALRQAWLSRMMRKMEGFDREGRQIILRQREREYVPHGLKEGVENPTRRQQEHHESIERVGELLSDMHIEEKWKGEEEPVWKGRVISPSEFDTLFVEDHHIIDEIVYEITELNFRCDILLLDHNQFGRKYEVMPGFVIHRQMELYNIFDYELAVDKDGIRAPAIWFCQGRAPSTIRREIGGLHASLAVVTGGIQ</sequence>
<dbReference type="STRING" id="50990.A0A4Y7PM24"/>
<protein>
    <submittedName>
        <fullName evidence="1">Uncharacterized protein</fullName>
    </submittedName>
</protein>
<dbReference type="EMBL" id="ML170243">
    <property type="protein sequence ID" value="TDL16447.1"/>
    <property type="molecule type" value="Genomic_DNA"/>
</dbReference>
<dbReference type="Proteomes" id="UP000294933">
    <property type="component" value="Unassembled WGS sequence"/>
</dbReference>
<keyword evidence="2" id="KW-1185">Reference proteome</keyword>
<dbReference type="AlphaFoldDB" id="A0A4Y7PM24"/>
<evidence type="ECO:0000313" key="2">
    <source>
        <dbReference type="Proteomes" id="UP000294933"/>
    </source>
</evidence>
<proteinExistence type="predicted"/>
<gene>
    <name evidence="1" type="ORF">BD410DRAFT_832083</name>
</gene>
<name>A0A4Y7PM24_9AGAM</name>
<dbReference type="OrthoDB" id="2634326at2759"/>
<evidence type="ECO:0000313" key="1">
    <source>
        <dbReference type="EMBL" id="TDL16447.1"/>
    </source>
</evidence>
<dbReference type="VEuPathDB" id="FungiDB:BD410DRAFT_832083"/>
<reference evidence="1 2" key="1">
    <citation type="submission" date="2018-06" db="EMBL/GenBank/DDBJ databases">
        <title>A transcriptomic atlas of mushroom development highlights an independent origin of complex multicellularity.</title>
        <authorList>
            <consortium name="DOE Joint Genome Institute"/>
            <person name="Krizsan K."/>
            <person name="Almasi E."/>
            <person name="Merenyi Z."/>
            <person name="Sahu N."/>
            <person name="Viragh M."/>
            <person name="Koszo T."/>
            <person name="Mondo S."/>
            <person name="Kiss B."/>
            <person name="Balint B."/>
            <person name="Kues U."/>
            <person name="Barry K."/>
            <person name="Hegedus J.C."/>
            <person name="Henrissat B."/>
            <person name="Johnson J."/>
            <person name="Lipzen A."/>
            <person name="Ohm R."/>
            <person name="Nagy I."/>
            <person name="Pangilinan J."/>
            <person name="Yan J."/>
            <person name="Xiong Y."/>
            <person name="Grigoriev I.V."/>
            <person name="Hibbett D.S."/>
            <person name="Nagy L.G."/>
        </authorList>
    </citation>
    <scope>NUCLEOTIDE SEQUENCE [LARGE SCALE GENOMIC DNA]</scope>
    <source>
        <strain evidence="1 2">SZMC22713</strain>
    </source>
</reference>
<organism evidence="1 2">
    <name type="scientific">Rickenella mellea</name>
    <dbReference type="NCBI Taxonomy" id="50990"/>
    <lineage>
        <taxon>Eukaryota</taxon>
        <taxon>Fungi</taxon>
        <taxon>Dikarya</taxon>
        <taxon>Basidiomycota</taxon>
        <taxon>Agaricomycotina</taxon>
        <taxon>Agaricomycetes</taxon>
        <taxon>Hymenochaetales</taxon>
        <taxon>Rickenellaceae</taxon>
        <taxon>Rickenella</taxon>
    </lineage>
</organism>